<feature type="transmembrane region" description="Helical" evidence="1">
    <location>
        <begin position="450"/>
        <end position="470"/>
    </location>
</feature>
<keyword evidence="1" id="KW-0812">Transmembrane</keyword>
<dbReference type="AlphaFoldDB" id="A0A4P6YW11"/>
<protein>
    <submittedName>
        <fullName evidence="4">DUF2207 domain-containing protein</fullName>
    </submittedName>
</protein>
<dbReference type="InterPro" id="IPR018702">
    <property type="entry name" value="DUF2207"/>
</dbReference>
<organism evidence="4 5">
    <name type="scientific">Periweissella cryptocerci</name>
    <dbReference type="NCBI Taxonomy" id="2506420"/>
    <lineage>
        <taxon>Bacteria</taxon>
        <taxon>Bacillati</taxon>
        <taxon>Bacillota</taxon>
        <taxon>Bacilli</taxon>
        <taxon>Lactobacillales</taxon>
        <taxon>Lactobacillaceae</taxon>
        <taxon>Periweissella</taxon>
    </lineage>
</organism>
<evidence type="ECO:0000313" key="4">
    <source>
        <dbReference type="EMBL" id="QBO37022.1"/>
    </source>
</evidence>
<proteinExistence type="predicted"/>
<dbReference type="Pfam" id="PF20990">
    <property type="entry name" value="DUF2207_C"/>
    <property type="match status" value="1"/>
</dbReference>
<keyword evidence="1" id="KW-1133">Transmembrane helix</keyword>
<evidence type="ECO:0000313" key="5">
    <source>
        <dbReference type="Proteomes" id="UP000292886"/>
    </source>
</evidence>
<feature type="transmembrane region" description="Helical" evidence="1">
    <location>
        <begin position="251"/>
        <end position="269"/>
    </location>
</feature>
<sequence length="599" mass="66615">MKQHKCGIVVIVFLLALVWWQPSIHADGEYSINRLKENVQIHPDGSATVHYQIRYEFADDMHGVYVTQATDKGVDFAEWTQASINGKRQGKYHGGSAGMQIVNSNNAKQLRIYYPIAADDTLNAQWTYKLNNVVTRYHDVAEINWQIIGGQWAVPLKNVDITVKLPKGKQQHFAYWTHSLNTAKFTGDAKAGVYHYTAASVAANTPVELHTYFDESTVPQVPKTAGNGQAKIIAQEEQIAARLQRAKQLRLWIQVGLVSLMLIGAFLIYRAKRFYAHAKAKAGLVITGINNYELPSENAPAVVLAQLNGKHFSLDKAFSATIMDLLARHYYRLTDQTNWSQKHFELTLIKNDGLTSFEKTVTLILFGNTEIGAKVDTRTFKKTDSRVVKRLSVYKEKFNKDIENAALPVWLRDERGNVKFKLAYLLGLFSLIVLVGSQIAMLVGSPYVEFYPWLGVVLLVASLGILFGVLDYRKMGTIYTPTGWSEAQAWKNFGQMLREVGQFDLKKVPDVTLWDRYLAYAVVLNAADNVAKALQQYHADDANYTDDFIPTYLAYNLFSVSLMSDMTGLDSANAPKESAGFGVSGGSGGFGGGSGGGAF</sequence>
<dbReference type="Proteomes" id="UP000292886">
    <property type="component" value="Chromosome"/>
</dbReference>
<feature type="transmembrane region" description="Helical" evidence="1">
    <location>
        <begin position="422"/>
        <end position="444"/>
    </location>
</feature>
<evidence type="ECO:0000259" key="3">
    <source>
        <dbReference type="Pfam" id="PF20990"/>
    </source>
</evidence>
<feature type="domain" description="DUF2207" evidence="2">
    <location>
        <begin position="31"/>
        <end position="213"/>
    </location>
</feature>
<dbReference type="Pfam" id="PF09972">
    <property type="entry name" value="DUF2207"/>
    <property type="match status" value="1"/>
</dbReference>
<feature type="domain" description="Predicted membrane protein YciQ-like C-terminal" evidence="3">
    <location>
        <begin position="292"/>
        <end position="534"/>
    </location>
</feature>
<dbReference type="InterPro" id="IPR048389">
    <property type="entry name" value="YciQ-like_C"/>
</dbReference>
<gene>
    <name evidence="4" type="ORF">EQG49_11450</name>
</gene>
<accession>A0A4P6YW11</accession>
<keyword evidence="1" id="KW-0472">Membrane</keyword>
<name>A0A4P6YW11_9LACO</name>
<dbReference type="EMBL" id="CP037940">
    <property type="protein sequence ID" value="QBO37022.1"/>
    <property type="molecule type" value="Genomic_DNA"/>
</dbReference>
<dbReference type="KEGG" id="wei:EQG49_11450"/>
<evidence type="ECO:0000259" key="2">
    <source>
        <dbReference type="Pfam" id="PF09972"/>
    </source>
</evidence>
<evidence type="ECO:0000256" key="1">
    <source>
        <dbReference type="SAM" id="Phobius"/>
    </source>
</evidence>
<dbReference type="RefSeq" id="WP_133364099.1">
    <property type="nucleotide sequence ID" value="NZ_CP037940.1"/>
</dbReference>
<dbReference type="OrthoDB" id="2138002at2"/>
<keyword evidence="5" id="KW-1185">Reference proteome</keyword>
<reference evidence="5" key="1">
    <citation type="submission" date="2019-03" db="EMBL/GenBank/DDBJ databases">
        <title>Weissella sp. 26KH-42 Genome sequencing.</title>
        <authorList>
            <person name="Heo J."/>
            <person name="Kim S.-J."/>
            <person name="Kim J.-S."/>
            <person name="Hong S.-B."/>
            <person name="Kwon S.-W."/>
        </authorList>
    </citation>
    <scope>NUCLEOTIDE SEQUENCE [LARGE SCALE GENOMIC DNA]</scope>
    <source>
        <strain evidence="5">26KH-42</strain>
    </source>
</reference>